<dbReference type="PANTHER" id="PTHR43667">
    <property type="entry name" value="CYCLOPROPANE-FATTY-ACYL-PHOSPHOLIPID SYNTHASE"/>
    <property type="match status" value="1"/>
</dbReference>
<evidence type="ECO:0000313" key="7">
    <source>
        <dbReference type="EMBL" id="NIA72114.1"/>
    </source>
</evidence>
<organism evidence="7 8">
    <name type="scientific">Pelagibius litoralis</name>
    <dbReference type="NCBI Taxonomy" id="374515"/>
    <lineage>
        <taxon>Bacteria</taxon>
        <taxon>Pseudomonadati</taxon>
        <taxon>Pseudomonadota</taxon>
        <taxon>Alphaproteobacteria</taxon>
        <taxon>Rhodospirillales</taxon>
        <taxon>Rhodovibrionaceae</taxon>
        <taxon>Pelagibius</taxon>
    </lineage>
</organism>
<dbReference type="GO" id="GO:0032259">
    <property type="term" value="P:methylation"/>
    <property type="evidence" value="ECO:0007669"/>
    <property type="project" value="UniProtKB-KW"/>
</dbReference>
<keyword evidence="8" id="KW-1185">Reference proteome</keyword>
<dbReference type="SUPFAM" id="SSF53335">
    <property type="entry name" value="S-adenosyl-L-methionine-dependent methyltransferases"/>
    <property type="match status" value="1"/>
</dbReference>
<evidence type="ECO:0000256" key="4">
    <source>
        <dbReference type="ARBA" id="ARBA00022691"/>
    </source>
</evidence>
<evidence type="ECO:0000256" key="5">
    <source>
        <dbReference type="ARBA" id="ARBA00023098"/>
    </source>
</evidence>
<evidence type="ECO:0000256" key="3">
    <source>
        <dbReference type="ARBA" id="ARBA00022679"/>
    </source>
</evidence>
<dbReference type="InterPro" id="IPR029063">
    <property type="entry name" value="SAM-dependent_MTases_sf"/>
</dbReference>
<dbReference type="Proteomes" id="UP000761264">
    <property type="component" value="Unassembled WGS sequence"/>
</dbReference>
<dbReference type="PIRSF" id="PIRSF003085">
    <property type="entry name" value="CMAS"/>
    <property type="match status" value="1"/>
</dbReference>
<proteinExistence type="inferred from homology"/>
<dbReference type="InterPro" id="IPR050723">
    <property type="entry name" value="CFA/CMAS"/>
</dbReference>
<protein>
    <submittedName>
        <fullName evidence="7">Class I SAM-dependent methyltransferase</fullName>
    </submittedName>
</protein>
<evidence type="ECO:0000256" key="6">
    <source>
        <dbReference type="PIRSR" id="PIRSR003085-1"/>
    </source>
</evidence>
<keyword evidence="2 7" id="KW-0489">Methyltransferase</keyword>
<name>A0A967F2T0_9PROT</name>
<reference evidence="7" key="1">
    <citation type="submission" date="2020-03" db="EMBL/GenBank/DDBJ databases">
        <title>Genome of Pelagibius litoralis DSM 21314T.</title>
        <authorList>
            <person name="Wang G."/>
        </authorList>
    </citation>
    <scope>NUCLEOTIDE SEQUENCE</scope>
    <source>
        <strain evidence="7">DSM 21314</strain>
    </source>
</reference>
<gene>
    <name evidence="7" type="ORF">HBA54_26340</name>
</gene>
<dbReference type="CDD" id="cd02440">
    <property type="entry name" value="AdoMet_MTases"/>
    <property type="match status" value="1"/>
</dbReference>
<dbReference type="GO" id="GO:0008610">
    <property type="term" value="P:lipid biosynthetic process"/>
    <property type="evidence" value="ECO:0007669"/>
    <property type="project" value="InterPro"/>
</dbReference>
<dbReference type="InterPro" id="IPR003333">
    <property type="entry name" value="CMAS"/>
</dbReference>
<keyword evidence="4" id="KW-0949">S-adenosyl-L-methionine</keyword>
<dbReference type="AlphaFoldDB" id="A0A967F2T0"/>
<dbReference type="Gene3D" id="3.40.50.150">
    <property type="entry name" value="Vaccinia Virus protein VP39"/>
    <property type="match status" value="1"/>
</dbReference>
<evidence type="ECO:0000256" key="2">
    <source>
        <dbReference type="ARBA" id="ARBA00022603"/>
    </source>
</evidence>
<comment type="caution">
    <text evidence="7">The sequence shown here is derived from an EMBL/GenBank/DDBJ whole genome shotgun (WGS) entry which is preliminary data.</text>
</comment>
<dbReference type="EMBL" id="JAAQPH010000033">
    <property type="protein sequence ID" value="NIA72114.1"/>
    <property type="molecule type" value="Genomic_DNA"/>
</dbReference>
<keyword evidence="5" id="KW-0443">Lipid metabolism</keyword>
<feature type="active site" evidence="6">
    <location>
        <position position="380"/>
    </location>
</feature>
<dbReference type="RefSeq" id="WP_167230890.1">
    <property type="nucleotide sequence ID" value="NZ_JAAQPH010000033.1"/>
</dbReference>
<comment type="similarity">
    <text evidence="1">Belongs to the CFA/CMAS family.</text>
</comment>
<dbReference type="PANTHER" id="PTHR43667:SF2">
    <property type="entry name" value="FATTY ACID C-METHYL TRANSFERASE"/>
    <property type="match status" value="1"/>
</dbReference>
<sequence>MNLRQNNLVSLGPYRLLITLGRCLRAGSVLLELPDGSRHLFEGAEPGPSAMLRVIRPRFVRRLLLGGHNGFAEAYVDGDFETEDLAAVIKVGALNEAAWQKVVNGHPFMRFLHRLPHLLRVNSKTGSKRNIAYHYDLGNAFYEQWLDPSMTYSSAVFASEADSLESAQQNKYQAMTQLAELNPDHHLLEVGCGWGGFAAYAAKQTGCRVTGITISEEQYDYARKRVHLDGLNEKVEIRRQDYRDVTGSFDRVASIEMFEAVGERYWPVFFDKLREALHPDGRIALQIITIDDAIWEPYRRGADFIQRHIFPGGLLPSRQALKSNIQQAGLEWVGDRGFGLDYARTLADWAQRFEAAWPGISALGYDERFRRMWHYYLAYCEVGFQIGRIDVRQIALSRG</sequence>
<dbReference type="GO" id="GO:0008168">
    <property type="term" value="F:methyltransferase activity"/>
    <property type="evidence" value="ECO:0007669"/>
    <property type="project" value="UniProtKB-KW"/>
</dbReference>
<dbReference type="Pfam" id="PF02353">
    <property type="entry name" value="CMAS"/>
    <property type="match status" value="1"/>
</dbReference>
<accession>A0A967F2T0</accession>
<evidence type="ECO:0000256" key="1">
    <source>
        <dbReference type="ARBA" id="ARBA00010815"/>
    </source>
</evidence>
<evidence type="ECO:0000313" key="8">
    <source>
        <dbReference type="Proteomes" id="UP000761264"/>
    </source>
</evidence>
<keyword evidence="3" id="KW-0808">Transferase</keyword>